<feature type="compositionally biased region" description="Low complexity" evidence="1">
    <location>
        <begin position="224"/>
        <end position="237"/>
    </location>
</feature>
<dbReference type="PANTHER" id="PTHR43830">
    <property type="entry name" value="PROTEIN PSP1"/>
    <property type="match status" value="1"/>
</dbReference>
<accession>A0A4T0X5X4</accession>
<evidence type="ECO:0000313" key="4">
    <source>
        <dbReference type="Proteomes" id="UP000307173"/>
    </source>
</evidence>
<evidence type="ECO:0000313" key="3">
    <source>
        <dbReference type="EMBL" id="TID30224.1"/>
    </source>
</evidence>
<dbReference type="NCBIfam" id="NF041131">
    <property type="entry name" value="RicT_YaaT_fam"/>
    <property type="match status" value="1"/>
</dbReference>
<dbReference type="PANTHER" id="PTHR43830:SF3">
    <property type="entry name" value="PROTEIN PSP1"/>
    <property type="match status" value="1"/>
</dbReference>
<dbReference type="InterPro" id="IPR047767">
    <property type="entry name" value="PSP1-like"/>
</dbReference>
<comment type="caution">
    <text evidence="3">The sequence shown here is derived from an EMBL/GenBank/DDBJ whole genome shotgun (WGS) entry which is preliminary data.</text>
</comment>
<feature type="compositionally biased region" description="Polar residues" evidence="1">
    <location>
        <begin position="199"/>
        <end position="218"/>
    </location>
</feature>
<organism evidence="3 4">
    <name type="scientific">Pichia inconspicua</name>
    <dbReference type="NCBI Taxonomy" id="52247"/>
    <lineage>
        <taxon>Eukaryota</taxon>
        <taxon>Fungi</taxon>
        <taxon>Dikarya</taxon>
        <taxon>Ascomycota</taxon>
        <taxon>Saccharomycotina</taxon>
        <taxon>Pichiomycetes</taxon>
        <taxon>Pichiales</taxon>
        <taxon>Pichiaceae</taxon>
        <taxon>Pichia</taxon>
    </lineage>
</organism>
<dbReference type="Proteomes" id="UP000307173">
    <property type="component" value="Unassembled WGS sequence"/>
</dbReference>
<dbReference type="GO" id="GO:0005737">
    <property type="term" value="C:cytoplasm"/>
    <property type="evidence" value="ECO:0007669"/>
    <property type="project" value="TreeGrafter"/>
</dbReference>
<reference evidence="3 4" key="1">
    <citation type="journal article" date="2019" name="Front. Genet.">
        <title>Whole-Genome Sequencing of the Opportunistic Yeast Pathogen Candida inconspicua Uncovers Its Hybrid Origin.</title>
        <authorList>
            <person name="Mixao V."/>
            <person name="Hansen A.P."/>
            <person name="Saus E."/>
            <person name="Boekhout T."/>
            <person name="Lass-Florl C."/>
            <person name="Gabaldon T."/>
        </authorList>
    </citation>
    <scope>NUCLEOTIDE SEQUENCE [LARGE SCALE GENOMIC DNA]</scope>
    <source>
        <strain evidence="3 4">CBS 180</strain>
    </source>
</reference>
<feature type="domain" description="PSP1 C-terminal" evidence="2">
    <location>
        <begin position="502"/>
        <end position="587"/>
    </location>
</feature>
<sequence length="588" mass="66573">MGKRSLLTTNPDNLIDQILSHSENVTGNNNTEFDEIEEILSVELKKRLSLSSDDGMNDWSDNSNPTTASTHVVTDSPTIADNMDNSLFNPKYLDTAGVFRAPATTTQNIGVETTETSFDPLLKIEKTDNNINEEEEHRDNAPLSKVSTNDIFPIDWSYKSPNTKGSMWSYENYTGYPISRESSNELFTFDKVTTVFGTDPQNAKNDAANSKVHSSGTSPKPRKSIFSNIFEENSSSSACTEEEKPDDARPQTEPSQMVFSVPQNGFVNQTWYPNSQISPPPVTAPEFYHNIGFAQPVTCINGINGFTLSQPQQPPLNNFYNLNGVENFVPVPYPGNNFLRHPSLSCDPNLYTTATFNQLTKEDIKQNYDTVLQYFGEPTATELDIKNYYKHLNDSSLPKLTYPIEAQGDATEYRLIACCFKNARLDVFYISNDNRDKLQKLKVGDLVIVEADRGKDLGKVVKLNVSVLEARLLRYAQYLGRNAATADEASPLHKRPVLNFPKLVLRFAKDEELLSIDSKIADEINATEFCQAKIREYGLQLSVVDAEYQWDMKKLTFYYKSDLRIDFRDLVKDLFRTYKIRIWMSKKS</sequence>
<evidence type="ECO:0000256" key="1">
    <source>
        <dbReference type="SAM" id="MobiDB-lite"/>
    </source>
</evidence>
<gene>
    <name evidence="3" type="ORF">CANINC_001231</name>
</gene>
<evidence type="ECO:0000259" key="2">
    <source>
        <dbReference type="PROSITE" id="PS51411"/>
    </source>
</evidence>
<dbReference type="InterPro" id="IPR007557">
    <property type="entry name" value="PSP1_C"/>
</dbReference>
<dbReference type="PROSITE" id="PS51411">
    <property type="entry name" value="PSP1_C"/>
    <property type="match status" value="1"/>
</dbReference>
<proteinExistence type="predicted"/>
<name>A0A4T0X5X4_9ASCO</name>
<feature type="region of interest" description="Disordered" evidence="1">
    <location>
        <begin position="52"/>
        <end position="72"/>
    </location>
</feature>
<dbReference type="EMBL" id="SELW01000170">
    <property type="protein sequence ID" value="TID30224.1"/>
    <property type="molecule type" value="Genomic_DNA"/>
</dbReference>
<dbReference type="OrthoDB" id="243127at2759"/>
<feature type="region of interest" description="Disordered" evidence="1">
    <location>
        <begin position="199"/>
        <end position="253"/>
    </location>
</feature>
<dbReference type="AlphaFoldDB" id="A0A4T0X5X4"/>
<dbReference type="Pfam" id="PF04468">
    <property type="entry name" value="PSP1"/>
    <property type="match status" value="1"/>
</dbReference>
<keyword evidence="4" id="KW-1185">Reference proteome</keyword>
<protein>
    <recommendedName>
        <fullName evidence="2">PSP1 C-terminal domain-containing protein</fullName>
    </recommendedName>
</protein>